<keyword evidence="1" id="KW-0472">Membrane</keyword>
<name>A0A4R5BBL8_9ACTN</name>
<keyword evidence="3" id="KW-1185">Reference proteome</keyword>
<protein>
    <submittedName>
        <fullName evidence="2">Uncharacterized protein</fullName>
    </submittedName>
</protein>
<keyword evidence="1" id="KW-1133">Transmembrane helix</keyword>
<dbReference type="AlphaFoldDB" id="A0A4R5BBL8"/>
<feature type="transmembrane region" description="Helical" evidence="1">
    <location>
        <begin position="37"/>
        <end position="57"/>
    </location>
</feature>
<evidence type="ECO:0000313" key="2">
    <source>
        <dbReference type="EMBL" id="TDD82623.1"/>
    </source>
</evidence>
<evidence type="ECO:0000256" key="1">
    <source>
        <dbReference type="SAM" id="Phobius"/>
    </source>
</evidence>
<dbReference type="RefSeq" id="WP_131896335.1">
    <property type="nucleotide sequence ID" value="NZ_SMKU01000122.1"/>
</dbReference>
<comment type="caution">
    <text evidence="2">The sequence shown here is derived from an EMBL/GenBank/DDBJ whole genome shotgun (WGS) entry which is preliminary data.</text>
</comment>
<dbReference type="EMBL" id="SMKU01000122">
    <property type="protein sequence ID" value="TDD82623.1"/>
    <property type="molecule type" value="Genomic_DNA"/>
</dbReference>
<proteinExistence type="predicted"/>
<sequence length="316" mass="33885">MNDLRDELHTLAGHAAPADLLDRAYATSRRIKRRRQALVTGVAGGLAAAVLLGFTSFGGTTSTDDKVDPLATPTASATPPVLPNMKPFVPPATHGGGRTTVPVVLQDGTEVRFSYPSGLGLRFSKMETGFNGTDLNVGLNAATVIKTGSRYVRNVTDASGQQLELWREPKKPGSEHDADLYSVRVGNWFVTLADVVSETDPDPSFPELRRVTFFIDPQGFLRVSGDPVAKVKPSSANDSAEMGPVAELAVQGSEIKTLFINRVSDCIGANRDREGELSSLMVCKDGAAVHVVGRKSDEDWIKQVKSGLRIESVRTP</sequence>
<organism evidence="2 3">
    <name type="scientific">Actinomadura rubrisoli</name>
    <dbReference type="NCBI Taxonomy" id="2530368"/>
    <lineage>
        <taxon>Bacteria</taxon>
        <taxon>Bacillati</taxon>
        <taxon>Actinomycetota</taxon>
        <taxon>Actinomycetes</taxon>
        <taxon>Streptosporangiales</taxon>
        <taxon>Thermomonosporaceae</taxon>
        <taxon>Actinomadura</taxon>
    </lineage>
</organism>
<dbReference type="Proteomes" id="UP000294513">
    <property type="component" value="Unassembled WGS sequence"/>
</dbReference>
<gene>
    <name evidence="2" type="ORF">E1298_22410</name>
</gene>
<keyword evidence="1" id="KW-0812">Transmembrane</keyword>
<reference evidence="2 3" key="1">
    <citation type="submission" date="2019-03" db="EMBL/GenBank/DDBJ databases">
        <title>Draft genome sequences of novel Actinobacteria.</title>
        <authorList>
            <person name="Sahin N."/>
            <person name="Ay H."/>
            <person name="Saygin H."/>
        </authorList>
    </citation>
    <scope>NUCLEOTIDE SEQUENCE [LARGE SCALE GENOMIC DNA]</scope>
    <source>
        <strain evidence="2 3">H3C3</strain>
    </source>
</reference>
<accession>A0A4R5BBL8</accession>
<evidence type="ECO:0000313" key="3">
    <source>
        <dbReference type="Proteomes" id="UP000294513"/>
    </source>
</evidence>